<gene>
    <name evidence="2" type="ORF">JXQ802_LOCUS933</name>
</gene>
<evidence type="ECO:0000313" key="3">
    <source>
        <dbReference type="Proteomes" id="UP000663870"/>
    </source>
</evidence>
<dbReference type="EMBL" id="CAJNOL010000010">
    <property type="protein sequence ID" value="CAF0737722.1"/>
    <property type="molecule type" value="Genomic_DNA"/>
</dbReference>
<protein>
    <submittedName>
        <fullName evidence="2">Uncharacterized protein</fullName>
    </submittedName>
</protein>
<dbReference type="AlphaFoldDB" id="A0A813NRM1"/>
<accession>A0A813NRM1</accession>
<comment type="caution">
    <text evidence="2">The sequence shown here is derived from an EMBL/GenBank/DDBJ whole genome shotgun (WGS) entry which is preliminary data.</text>
</comment>
<evidence type="ECO:0000256" key="1">
    <source>
        <dbReference type="SAM" id="MobiDB-lite"/>
    </source>
</evidence>
<reference evidence="2" key="1">
    <citation type="submission" date="2021-02" db="EMBL/GenBank/DDBJ databases">
        <authorList>
            <person name="Nowell W R."/>
        </authorList>
    </citation>
    <scope>NUCLEOTIDE SEQUENCE</scope>
</reference>
<name>A0A813NRM1_9BILA</name>
<proteinExistence type="predicted"/>
<feature type="region of interest" description="Disordered" evidence="1">
    <location>
        <begin position="270"/>
        <end position="290"/>
    </location>
</feature>
<evidence type="ECO:0000313" key="2">
    <source>
        <dbReference type="EMBL" id="CAF0737722.1"/>
    </source>
</evidence>
<keyword evidence="3" id="KW-1185">Reference proteome</keyword>
<organism evidence="2 3">
    <name type="scientific">Rotaria sordida</name>
    <dbReference type="NCBI Taxonomy" id="392033"/>
    <lineage>
        <taxon>Eukaryota</taxon>
        <taxon>Metazoa</taxon>
        <taxon>Spiralia</taxon>
        <taxon>Gnathifera</taxon>
        <taxon>Rotifera</taxon>
        <taxon>Eurotatoria</taxon>
        <taxon>Bdelloidea</taxon>
        <taxon>Philodinida</taxon>
        <taxon>Philodinidae</taxon>
        <taxon>Rotaria</taxon>
    </lineage>
</organism>
<sequence>MSVYIDHIKNDKDLPITYSISIKTLSTSKRPITCCITSEPQISKQHANSQLNYIKSSSICLEKNQDSHIKLSDNDHQSSIHSPITYSSSIHVPYDPPIITSRPPTILPSQTTHHHYHYYYHHRQSSLSCDPSTIIKRKISSQPISTTRIRPDTISTTRTTSTDSISLSKKSNKIIHSTLTNSTSIPVNKQSSHNLSFPSYSTLTWNWFHHTPIKPQTYHKGSQSDYSEVCRHESPKKRNLLFKLITSSIEKNSKSKHHYCTCFCRKRFQSSSLSSSSPSSLPNKLNNYHE</sequence>
<dbReference type="Proteomes" id="UP000663870">
    <property type="component" value="Unassembled WGS sequence"/>
</dbReference>
<feature type="compositionally biased region" description="Low complexity" evidence="1">
    <location>
        <begin position="270"/>
        <end position="282"/>
    </location>
</feature>